<keyword evidence="1" id="KW-0489">Methyltransferase</keyword>
<dbReference type="GO" id="GO:0008168">
    <property type="term" value="F:methyltransferase activity"/>
    <property type="evidence" value="ECO:0007669"/>
    <property type="project" value="UniProtKB-KW"/>
</dbReference>
<dbReference type="EMBL" id="VAVZ01000008">
    <property type="protein sequence ID" value="TLP98610.1"/>
    <property type="molecule type" value="Genomic_DNA"/>
</dbReference>
<dbReference type="RefSeq" id="WP_138252298.1">
    <property type="nucleotide sequence ID" value="NZ_VAVZ01000008.1"/>
</dbReference>
<sequence length="291" mass="31216">MERDSENSSHSTPVVTRPVAADWLGLRRAADHRARHNAAPVIERISSWLRDGLTANQAAVIIDLGAGTGSNQAWLAPRLTAPQQWILVDHDASLLDVSTATDTEQVKSTIRMVGTVNQLPDLIASEAPTLVTCAALLDLLSPSEAALIAETVASTQAAALLSLTVTGEVSLTPEDPVDHQIAAAFDAHQRREDLLGPDAAETVAGLLRDHGANVEVVQTDWVLDASQPEFVERYLTDRADAAVEQNPHLADAAQQWVQRRLVQLEQGQLTVRVGHQDVVCIPEARAAESTG</sequence>
<dbReference type="Gene3D" id="3.40.50.150">
    <property type="entry name" value="Vaccinia Virus protein VP39"/>
    <property type="match status" value="1"/>
</dbReference>
<comment type="caution">
    <text evidence="1">The sequence shown here is derived from an EMBL/GenBank/DDBJ whole genome shotgun (WGS) entry which is preliminary data.</text>
</comment>
<dbReference type="InterPro" id="IPR029063">
    <property type="entry name" value="SAM-dependent_MTases_sf"/>
</dbReference>
<accession>A0A5R9BFB4</accession>
<evidence type="ECO:0000313" key="2">
    <source>
        <dbReference type="Proteomes" id="UP000310458"/>
    </source>
</evidence>
<dbReference type="OrthoDB" id="7273451at2"/>
<dbReference type="GO" id="GO:0032259">
    <property type="term" value="P:methylation"/>
    <property type="evidence" value="ECO:0007669"/>
    <property type="project" value="UniProtKB-KW"/>
</dbReference>
<proteinExistence type="predicted"/>
<protein>
    <submittedName>
        <fullName evidence="1">SAM-dependent methyltransferase</fullName>
    </submittedName>
</protein>
<organism evidence="1 2">
    <name type="scientific">Nesterenkonia salmonea</name>
    <dbReference type="NCBI Taxonomy" id="1804987"/>
    <lineage>
        <taxon>Bacteria</taxon>
        <taxon>Bacillati</taxon>
        <taxon>Actinomycetota</taxon>
        <taxon>Actinomycetes</taxon>
        <taxon>Micrococcales</taxon>
        <taxon>Micrococcaceae</taxon>
        <taxon>Nesterenkonia</taxon>
    </lineage>
</organism>
<reference evidence="1 2" key="1">
    <citation type="submission" date="2019-05" db="EMBL/GenBank/DDBJ databases">
        <title>Nesterenkonia sp. GY074 isolated from the Southern Atlantic Ocean.</title>
        <authorList>
            <person name="Zhang G."/>
        </authorList>
    </citation>
    <scope>NUCLEOTIDE SEQUENCE [LARGE SCALE GENOMIC DNA]</scope>
    <source>
        <strain evidence="1 2">GY074</strain>
    </source>
</reference>
<evidence type="ECO:0000313" key="1">
    <source>
        <dbReference type="EMBL" id="TLP98610.1"/>
    </source>
</evidence>
<gene>
    <name evidence="1" type="ORF">FEF26_04220</name>
</gene>
<name>A0A5R9BFB4_9MICC</name>
<keyword evidence="2" id="KW-1185">Reference proteome</keyword>
<dbReference type="Proteomes" id="UP000310458">
    <property type="component" value="Unassembled WGS sequence"/>
</dbReference>
<dbReference type="AlphaFoldDB" id="A0A5R9BFB4"/>
<dbReference type="SUPFAM" id="SSF53335">
    <property type="entry name" value="S-adenosyl-L-methionine-dependent methyltransferases"/>
    <property type="match status" value="1"/>
</dbReference>
<keyword evidence="1" id="KW-0808">Transferase</keyword>